<dbReference type="AlphaFoldDB" id="A0A0E0LYZ0"/>
<organism evidence="2">
    <name type="scientific">Oryza punctata</name>
    <name type="common">Red rice</name>
    <dbReference type="NCBI Taxonomy" id="4537"/>
    <lineage>
        <taxon>Eukaryota</taxon>
        <taxon>Viridiplantae</taxon>
        <taxon>Streptophyta</taxon>
        <taxon>Embryophyta</taxon>
        <taxon>Tracheophyta</taxon>
        <taxon>Spermatophyta</taxon>
        <taxon>Magnoliopsida</taxon>
        <taxon>Liliopsida</taxon>
        <taxon>Poales</taxon>
        <taxon>Poaceae</taxon>
        <taxon>BOP clade</taxon>
        <taxon>Oryzoideae</taxon>
        <taxon>Oryzeae</taxon>
        <taxon>Oryzinae</taxon>
        <taxon>Oryza</taxon>
    </lineage>
</organism>
<dbReference type="Gramene" id="OPUNC09G02420.1">
    <property type="protein sequence ID" value="OPUNC09G02420.1"/>
    <property type="gene ID" value="OPUNC09G02420"/>
</dbReference>
<reference evidence="2" key="1">
    <citation type="submission" date="2015-04" db="UniProtKB">
        <authorList>
            <consortium name="EnsemblPlants"/>
        </authorList>
    </citation>
    <scope>IDENTIFICATION</scope>
</reference>
<sequence length="88" mass="9409">NCRKINKKTTEKENDAASSLSCLRHHVRIRHCLRAASPPGTASTLAAAATATAAAATRDGTDPSQPQPLGRSHACATSHPFRFRFLID</sequence>
<feature type="region of interest" description="Disordered" evidence="1">
    <location>
        <begin position="53"/>
        <end position="74"/>
    </location>
</feature>
<name>A0A0E0LYZ0_ORYPU</name>
<keyword evidence="3" id="KW-1185">Reference proteome</keyword>
<proteinExistence type="predicted"/>
<evidence type="ECO:0000313" key="2">
    <source>
        <dbReference type="EnsemblPlants" id="OPUNC09G02420.1"/>
    </source>
</evidence>
<reference evidence="2" key="2">
    <citation type="submission" date="2018-05" db="EMBL/GenBank/DDBJ databases">
        <title>OpunRS2 (Oryza punctata Reference Sequence Version 2).</title>
        <authorList>
            <person name="Zhang J."/>
            <person name="Kudrna D."/>
            <person name="Lee S."/>
            <person name="Talag J."/>
            <person name="Welchert J."/>
            <person name="Wing R.A."/>
        </authorList>
    </citation>
    <scope>NUCLEOTIDE SEQUENCE [LARGE SCALE GENOMIC DNA]</scope>
</reference>
<accession>A0A0E0LYZ0</accession>
<evidence type="ECO:0000256" key="1">
    <source>
        <dbReference type="SAM" id="MobiDB-lite"/>
    </source>
</evidence>
<dbReference type="EnsemblPlants" id="OPUNC09G02420.1">
    <property type="protein sequence ID" value="OPUNC09G02420.1"/>
    <property type="gene ID" value="OPUNC09G02420"/>
</dbReference>
<dbReference type="Proteomes" id="UP000026962">
    <property type="component" value="Chromosome 9"/>
</dbReference>
<evidence type="ECO:0000313" key="3">
    <source>
        <dbReference type="Proteomes" id="UP000026962"/>
    </source>
</evidence>
<protein>
    <submittedName>
        <fullName evidence="2">Uncharacterized protein</fullName>
    </submittedName>
</protein>
<dbReference type="HOGENOM" id="CLU_2475521_0_0_1"/>